<comment type="caution">
    <text evidence="5">The sequence shown here is derived from an EMBL/GenBank/DDBJ whole genome shotgun (WGS) entry which is preliminary data.</text>
</comment>
<dbReference type="InterPro" id="IPR011008">
    <property type="entry name" value="Dimeric_a/b-barrel"/>
</dbReference>
<keyword evidence="3" id="KW-0804">Transcription</keyword>
<evidence type="ECO:0000256" key="1">
    <source>
        <dbReference type="ARBA" id="ARBA00023015"/>
    </source>
</evidence>
<evidence type="ECO:0000259" key="4">
    <source>
        <dbReference type="Pfam" id="PF13404"/>
    </source>
</evidence>
<gene>
    <name evidence="5" type="ORF">SAMN02745947_00821</name>
</gene>
<evidence type="ECO:0000256" key="2">
    <source>
        <dbReference type="ARBA" id="ARBA00023125"/>
    </source>
</evidence>
<keyword evidence="6" id="KW-1185">Reference proteome</keyword>
<dbReference type="SUPFAM" id="SSF54909">
    <property type="entry name" value="Dimeric alpha+beta barrel"/>
    <property type="match status" value="2"/>
</dbReference>
<dbReference type="InterPro" id="IPR036390">
    <property type="entry name" value="WH_DNA-bd_sf"/>
</dbReference>
<dbReference type="InterPro" id="IPR019888">
    <property type="entry name" value="Tscrpt_reg_AsnC-like"/>
</dbReference>
<protein>
    <submittedName>
        <fullName evidence="5">Transcriptional regulator, AsnC family</fullName>
    </submittedName>
</protein>
<dbReference type="Pfam" id="PF13404">
    <property type="entry name" value="HTH_AsnC-type"/>
    <property type="match status" value="2"/>
</dbReference>
<feature type="domain" description="HTH asnC-type" evidence="4">
    <location>
        <begin position="18"/>
        <end position="59"/>
    </location>
</feature>
<dbReference type="SMART" id="SM00344">
    <property type="entry name" value="HTH_ASNC"/>
    <property type="match status" value="1"/>
</dbReference>
<dbReference type="InterPro" id="IPR036388">
    <property type="entry name" value="WH-like_DNA-bd_sf"/>
</dbReference>
<dbReference type="Proteomes" id="UP000193566">
    <property type="component" value="Unassembled WGS sequence"/>
</dbReference>
<organism evidence="5 6">
    <name type="scientific">Rhodococcus rhodochrous J3</name>
    <dbReference type="NCBI Taxonomy" id="903528"/>
    <lineage>
        <taxon>Bacteria</taxon>
        <taxon>Bacillati</taxon>
        <taxon>Actinomycetota</taxon>
        <taxon>Actinomycetes</taxon>
        <taxon>Mycobacteriales</taxon>
        <taxon>Nocardiaceae</taxon>
        <taxon>Rhodococcus</taxon>
    </lineage>
</organism>
<keyword evidence="2" id="KW-0238">DNA-binding</keyword>
<dbReference type="PANTHER" id="PTHR30154">
    <property type="entry name" value="LEUCINE-RESPONSIVE REGULATORY PROTEIN"/>
    <property type="match status" value="1"/>
</dbReference>
<dbReference type="PANTHER" id="PTHR30154:SF34">
    <property type="entry name" value="TRANSCRIPTIONAL REGULATOR AZLB"/>
    <property type="match status" value="1"/>
</dbReference>
<evidence type="ECO:0000256" key="3">
    <source>
        <dbReference type="ARBA" id="ARBA00023163"/>
    </source>
</evidence>
<reference evidence="5 6" key="1">
    <citation type="submission" date="2017-04" db="EMBL/GenBank/DDBJ databases">
        <authorList>
            <person name="Varghese N."/>
            <person name="Submissions S."/>
        </authorList>
    </citation>
    <scope>NUCLEOTIDE SEQUENCE [LARGE SCALE GENOMIC DNA]</scope>
    <source>
        <strain evidence="5 6">J3</strain>
    </source>
</reference>
<dbReference type="SUPFAM" id="SSF46785">
    <property type="entry name" value="Winged helix' DNA-binding domain"/>
    <property type="match status" value="2"/>
</dbReference>
<dbReference type="RefSeq" id="WP_256922521.1">
    <property type="nucleotide sequence ID" value="NZ_FXAV01000002.1"/>
</dbReference>
<evidence type="ECO:0000313" key="6">
    <source>
        <dbReference type="Proteomes" id="UP000193566"/>
    </source>
</evidence>
<name>A0ABY1M7U8_RHORH</name>
<evidence type="ECO:0000313" key="5">
    <source>
        <dbReference type="EMBL" id="SMG16863.1"/>
    </source>
</evidence>
<sequence length="360" mass="38572">MQDNDELDDSEYGTARSIDEIDLRIINALQWSPRSTWDALAGPLGLDAATVARHWRRLERERLAWTTITPGPRILAQVSTALLEITVVPGARGSVTEVMTGRPHAVTVEVPSAGADLLVTAATATYEQMTRLVVDDLGRLPGVASIRTHVVSEWFTEGGAWRLNALGPGERGELASGSRRVGERRGRTTISATDRAILSALAVDGRTPMRTLAEIAGAGAATVKRRIEALLAAEVVGLRCEFAHPAAGFAVLVTLWCTVPVERLTTTGRVVSREPEVRNCFAVVGAANLVVQAWLHSPAEVPDFEARLLARCPDLAVRDRVLVLRIHKLAGHILDRAGRKVTTVPPDVWLPGGDAGGSGA</sequence>
<dbReference type="Gene3D" id="3.30.70.920">
    <property type="match status" value="1"/>
</dbReference>
<dbReference type="Gene3D" id="1.10.10.10">
    <property type="entry name" value="Winged helix-like DNA-binding domain superfamily/Winged helix DNA-binding domain"/>
    <property type="match status" value="2"/>
</dbReference>
<dbReference type="InterPro" id="IPR000485">
    <property type="entry name" value="AsnC-type_HTH_dom"/>
</dbReference>
<accession>A0ABY1M7U8</accession>
<keyword evidence="1" id="KW-0805">Transcription regulation</keyword>
<proteinExistence type="predicted"/>
<dbReference type="EMBL" id="FXAV01000002">
    <property type="protein sequence ID" value="SMG16863.1"/>
    <property type="molecule type" value="Genomic_DNA"/>
</dbReference>
<feature type="domain" description="HTH asnC-type" evidence="4">
    <location>
        <begin position="192"/>
        <end position="230"/>
    </location>
</feature>